<sequence length="31" mass="3695">MDTVRIWTGLVRVRIYTVSHSWVVSRIVFAF</sequence>
<organism evidence="1">
    <name type="scientific">Anguilla anguilla</name>
    <name type="common">European freshwater eel</name>
    <name type="synonym">Muraena anguilla</name>
    <dbReference type="NCBI Taxonomy" id="7936"/>
    <lineage>
        <taxon>Eukaryota</taxon>
        <taxon>Metazoa</taxon>
        <taxon>Chordata</taxon>
        <taxon>Craniata</taxon>
        <taxon>Vertebrata</taxon>
        <taxon>Euteleostomi</taxon>
        <taxon>Actinopterygii</taxon>
        <taxon>Neopterygii</taxon>
        <taxon>Teleostei</taxon>
        <taxon>Anguilliformes</taxon>
        <taxon>Anguillidae</taxon>
        <taxon>Anguilla</taxon>
    </lineage>
</organism>
<dbReference type="EMBL" id="GBXM01091360">
    <property type="protein sequence ID" value="JAH17217.1"/>
    <property type="molecule type" value="Transcribed_RNA"/>
</dbReference>
<name>A0A0E9QL49_ANGAN</name>
<dbReference type="AlphaFoldDB" id="A0A0E9QL49"/>
<protein>
    <submittedName>
        <fullName evidence="1">Uncharacterized protein</fullName>
    </submittedName>
</protein>
<evidence type="ECO:0000313" key="1">
    <source>
        <dbReference type="EMBL" id="JAH17217.1"/>
    </source>
</evidence>
<proteinExistence type="predicted"/>
<reference evidence="1" key="2">
    <citation type="journal article" date="2015" name="Fish Shellfish Immunol.">
        <title>Early steps in the European eel (Anguilla anguilla)-Vibrio vulnificus interaction in the gills: Role of the RtxA13 toxin.</title>
        <authorList>
            <person name="Callol A."/>
            <person name="Pajuelo D."/>
            <person name="Ebbesson L."/>
            <person name="Teles M."/>
            <person name="MacKenzie S."/>
            <person name="Amaro C."/>
        </authorList>
    </citation>
    <scope>NUCLEOTIDE SEQUENCE</scope>
</reference>
<reference evidence="1" key="1">
    <citation type="submission" date="2014-11" db="EMBL/GenBank/DDBJ databases">
        <authorList>
            <person name="Amaro Gonzalez C."/>
        </authorList>
    </citation>
    <scope>NUCLEOTIDE SEQUENCE</scope>
</reference>
<accession>A0A0E9QL49</accession>